<organism evidence="2 3">
    <name type="scientific">Aeromonas veronii</name>
    <dbReference type="NCBI Taxonomy" id="654"/>
    <lineage>
        <taxon>Bacteria</taxon>
        <taxon>Pseudomonadati</taxon>
        <taxon>Pseudomonadota</taxon>
        <taxon>Gammaproteobacteria</taxon>
        <taxon>Aeromonadales</taxon>
        <taxon>Aeromonadaceae</taxon>
        <taxon>Aeromonas</taxon>
    </lineage>
</organism>
<accession>A0AAW5MNP6</accession>
<feature type="coiled-coil region" evidence="1">
    <location>
        <begin position="221"/>
        <end position="289"/>
    </location>
</feature>
<comment type="caution">
    <text evidence="2">The sequence shown here is derived from an EMBL/GenBank/DDBJ whole genome shotgun (WGS) entry which is preliminary data.</text>
</comment>
<gene>
    <name evidence="2" type="ORF">NS965_24120</name>
</gene>
<name>A0AAW5MNP6_AERVE</name>
<dbReference type="Proteomes" id="UP001204061">
    <property type="component" value="Unassembled WGS sequence"/>
</dbReference>
<proteinExistence type="predicted"/>
<reference evidence="2" key="1">
    <citation type="submission" date="2022-08" db="EMBL/GenBank/DDBJ databases">
        <title>A global survey of hypervirulent Aeromonas hydrophila identified this emerging pathogen in farmed fish in the lower Mekong River basin.</title>
        <authorList>
            <person name="Xu T."/>
            <person name="Rasmussen-Ivey C.R."/>
            <person name="Moen F.S."/>
            <person name="Fernandez Bravo A."/>
            <person name="Lamy B."/>
            <person name="Beaz-Hidalgo R."/>
            <person name="Khan C.D."/>
            <person name="Castro Escarpulli G."/>
            <person name="Yasin I.S.M."/>
            <person name="Figueras M.J."/>
            <person name="Azzam Sayuti M."/>
            <person name="Karim M.M."/>
            <person name="Alam K.M."/>
            <person name="Le T.T.T."/>
            <person name="Thao N.H.P."/>
            <person name="Addo S."/>
            <person name="Duodu S."/>
            <person name="Ali S."/>
            <person name="Mey S."/>
            <person name="Somony T."/>
            <person name="Liles M.R."/>
        </authorList>
    </citation>
    <scope>NUCLEOTIDE SEQUENCE</scope>
    <source>
        <strain evidence="2">0.14</strain>
    </source>
</reference>
<dbReference type="AlphaFoldDB" id="A0AAW5MNP6"/>
<evidence type="ECO:0000313" key="3">
    <source>
        <dbReference type="Proteomes" id="UP001204061"/>
    </source>
</evidence>
<evidence type="ECO:0000256" key="1">
    <source>
        <dbReference type="SAM" id="Coils"/>
    </source>
</evidence>
<sequence length="389" mass="45604">MWQDIRIPFAFRIDTGEMVSIDEVARGLACNCKCPSCGGRLVAKKADVNAHHFAHHTASKEACQYAFYTSIRLMLLSRLNDITLLNTPAFEILFEGVNHLVSAPHTDIKVYRTSQECQQLAPTALYALQGRNDYRLGLDFPAANESPQDKPYWLDDYTCTNPKTGILSVVYSTFAEHLFRKDRPDDMDTTSWMFHILSSNPKCLHWQYHPAAERVRIRLQHEAKERVRVRAEQRAREEERLRLWAEEEARKEVERRARRECEQRVAQERQQKREAVLRLSRQQQDEEEQRLMVERKQRNDAIWERMENKRKEAIERRRLDESAIQRAIDQLVTGLQTAHSVTGLVEEGPKVCKYCFLESEALSLHGYCYREQCVGARERARRFGKYFPD</sequence>
<evidence type="ECO:0000313" key="2">
    <source>
        <dbReference type="EMBL" id="MCR4451476.1"/>
    </source>
</evidence>
<dbReference type="RefSeq" id="WP_182976621.1">
    <property type="nucleotide sequence ID" value="NZ_JANLFC010000140.1"/>
</dbReference>
<dbReference type="EMBL" id="JANLFC010000140">
    <property type="protein sequence ID" value="MCR4451476.1"/>
    <property type="molecule type" value="Genomic_DNA"/>
</dbReference>
<protein>
    <submittedName>
        <fullName evidence="2">Uncharacterized protein</fullName>
    </submittedName>
</protein>
<keyword evidence="1" id="KW-0175">Coiled coil</keyword>